<evidence type="ECO:0000313" key="2">
    <source>
        <dbReference type="EMBL" id="AZQ46072.1"/>
    </source>
</evidence>
<feature type="compositionally biased region" description="Basic and acidic residues" evidence="1">
    <location>
        <begin position="53"/>
        <end position="65"/>
    </location>
</feature>
<reference evidence="2 3" key="1">
    <citation type="submission" date="2018-12" db="EMBL/GenBank/DDBJ databases">
        <authorList>
            <person name="Wang H."/>
            <person name="Peng S."/>
            <person name="Yu X."/>
            <person name="Li X."/>
        </authorList>
    </citation>
    <scope>NUCLEOTIDE SEQUENCE [LARGE SCALE GENOMIC DNA]</scope>
    <source>
        <strain evidence="2 3">PFYN01</strain>
    </source>
</reference>
<evidence type="ECO:0000313" key="3">
    <source>
        <dbReference type="Proteomes" id="UP000272492"/>
    </source>
</evidence>
<sequence length="65" mass="7545">MILKRYLRLGEGRYVSGRYVKITVLEHDEVFRIGIFVIYPALMGSKTPTSKFSESKEVRWGRAAH</sequence>
<gene>
    <name evidence="2" type="ORF">EJW27_04895</name>
</gene>
<accession>A0ABM7DV08</accession>
<proteinExistence type="predicted"/>
<dbReference type="EMBL" id="CP034548">
    <property type="protein sequence ID" value="AZQ46072.1"/>
    <property type="molecule type" value="Genomic_DNA"/>
</dbReference>
<organism evidence="2 3">
    <name type="scientific">Bacillus albus</name>
    <dbReference type="NCBI Taxonomy" id="2026189"/>
    <lineage>
        <taxon>Bacteria</taxon>
        <taxon>Bacillati</taxon>
        <taxon>Bacillota</taxon>
        <taxon>Bacilli</taxon>
        <taxon>Bacillales</taxon>
        <taxon>Bacillaceae</taxon>
        <taxon>Bacillus</taxon>
        <taxon>Bacillus cereus group</taxon>
    </lineage>
</organism>
<feature type="region of interest" description="Disordered" evidence="1">
    <location>
        <begin position="45"/>
        <end position="65"/>
    </location>
</feature>
<dbReference type="Proteomes" id="UP000272492">
    <property type="component" value="Chromosome"/>
</dbReference>
<protein>
    <submittedName>
        <fullName evidence="2">Uncharacterized protein</fullName>
    </submittedName>
</protein>
<evidence type="ECO:0000256" key="1">
    <source>
        <dbReference type="SAM" id="MobiDB-lite"/>
    </source>
</evidence>
<keyword evidence="3" id="KW-1185">Reference proteome</keyword>
<name>A0ABM7DV08_9BACI</name>